<dbReference type="PROSITE" id="PS50893">
    <property type="entry name" value="ABC_TRANSPORTER_2"/>
    <property type="match status" value="1"/>
</dbReference>
<comment type="subcellular location">
    <subcellularLocation>
        <location evidence="1">Cell membrane</location>
        <topology evidence="1">Multi-pass membrane protein</topology>
    </subcellularLocation>
</comment>
<dbReference type="InterPro" id="IPR039421">
    <property type="entry name" value="Type_1_exporter"/>
</dbReference>
<dbReference type="Proteomes" id="UP001235840">
    <property type="component" value="Unassembled WGS sequence"/>
</dbReference>
<protein>
    <submittedName>
        <fullName evidence="10">ATP-binding cassette subfamily C protein CydD</fullName>
    </submittedName>
</protein>
<proteinExistence type="predicted"/>
<evidence type="ECO:0000256" key="4">
    <source>
        <dbReference type="ARBA" id="ARBA00022840"/>
    </source>
</evidence>
<keyword evidence="11" id="KW-1185">Reference proteome</keyword>
<dbReference type="RefSeq" id="WP_307397253.1">
    <property type="nucleotide sequence ID" value="NZ_BAAADK010000013.1"/>
</dbReference>
<dbReference type="Pfam" id="PF00005">
    <property type="entry name" value="ABC_tran"/>
    <property type="match status" value="1"/>
</dbReference>
<keyword evidence="5 7" id="KW-1133">Transmembrane helix</keyword>
<dbReference type="PROSITE" id="PS50929">
    <property type="entry name" value="ABC_TM1F"/>
    <property type="match status" value="1"/>
</dbReference>
<feature type="transmembrane region" description="Helical" evidence="7">
    <location>
        <begin position="236"/>
        <end position="257"/>
    </location>
</feature>
<feature type="transmembrane region" description="Helical" evidence="7">
    <location>
        <begin position="135"/>
        <end position="152"/>
    </location>
</feature>
<evidence type="ECO:0000256" key="1">
    <source>
        <dbReference type="ARBA" id="ARBA00004651"/>
    </source>
</evidence>
<name>A0ABT9W4C6_9BACI</name>
<evidence type="ECO:0000259" key="9">
    <source>
        <dbReference type="PROSITE" id="PS50929"/>
    </source>
</evidence>
<dbReference type="GO" id="GO:0005524">
    <property type="term" value="F:ATP binding"/>
    <property type="evidence" value="ECO:0007669"/>
    <property type="project" value="UniProtKB-KW"/>
</dbReference>
<comment type="caution">
    <text evidence="10">The sequence shown here is derived from an EMBL/GenBank/DDBJ whole genome shotgun (WGS) entry which is preliminary data.</text>
</comment>
<organism evidence="10 11">
    <name type="scientific">Caldalkalibacillus horti</name>
    <dbReference type="NCBI Taxonomy" id="77523"/>
    <lineage>
        <taxon>Bacteria</taxon>
        <taxon>Bacillati</taxon>
        <taxon>Bacillota</taxon>
        <taxon>Bacilli</taxon>
        <taxon>Bacillales</taxon>
        <taxon>Bacillaceae</taxon>
        <taxon>Caldalkalibacillus</taxon>
    </lineage>
</organism>
<dbReference type="PANTHER" id="PTHR24221">
    <property type="entry name" value="ATP-BINDING CASSETTE SUB-FAMILY B"/>
    <property type="match status" value="1"/>
</dbReference>
<dbReference type="Pfam" id="PF00664">
    <property type="entry name" value="ABC_membrane"/>
    <property type="match status" value="1"/>
</dbReference>
<dbReference type="Gene3D" id="1.20.1560.10">
    <property type="entry name" value="ABC transporter type 1, transmembrane domain"/>
    <property type="match status" value="1"/>
</dbReference>
<evidence type="ECO:0000313" key="11">
    <source>
        <dbReference type="Proteomes" id="UP001235840"/>
    </source>
</evidence>
<dbReference type="PANTHER" id="PTHR24221:SF590">
    <property type="entry name" value="COMPONENT LINKED WITH THE ASSEMBLY OF CYTOCHROME' TRANSPORT TRANSMEMBRANE ATP-BINDING PROTEIN ABC TRANSPORTER CYDD-RELATED"/>
    <property type="match status" value="1"/>
</dbReference>
<dbReference type="CDD" id="cd18584">
    <property type="entry name" value="ABC_6TM_AarD_CydD"/>
    <property type="match status" value="1"/>
</dbReference>
<dbReference type="InterPro" id="IPR003593">
    <property type="entry name" value="AAA+_ATPase"/>
</dbReference>
<feature type="transmembrane region" description="Helical" evidence="7">
    <location>
        <begin position="16"/>
        <end position="41"/>
    </location>
</feature>
<dbReference type="PROSITE" id="PS00211">
    <property type="entry name" value="ABC_TRANSPORTER_1"/>
    <property type="match status" value="1"/>
</dbReference>
<dbReference type="SUPFAM" id="SSF90123">
    <property type="entry name" value="ABC transporter transmembrane region"/>
    <property type="match status" value="1"/>
</dbReference>
<dbReference type="Gene3D" id="3.40.50.300">
    <property type="entry name" value="P-loop containing nucleotide triphosphate hydrolases"/>
    <property type="match status" value="1"/>
</dbReference>
<gene>
    <name evidence="10" type="ORF">J2S11_003859</name>
</gene>
<keyword evidence="2 7" id="KW-0812">Transmembrane</keyword>
<evidence type="ECO:0000256" key="3">
    <source>
        <dbReference type="ARBA" id="ARBA00022741"/>
    </source>
</evidence>
<accession>A0ABT9W4C6</accession>
<dbReference type="InterPro" id="IPR017871">
    <property type="entry name" value="ABC_transporter-like_CS"/>
</dbReference>
<dbReference type="InterPro" id="IPR011527">
    <property type="entry name" value="ABC1_TM_dom"/>
</dbReference>
<feature type="domain" description="ABC transporter" evidence="8">
    <location>
        <begin position="334"/>
        <end position="569"/>
    </location>
</feature>
<evidence type="ECO:0000256" key="5">
    <source>
        <dbReference type="ARBA" id="ARBA00022989"/>
    </source>
</evidence>
<reference evidence="10 11" key="1">
    <citation type="submission" date="2023-07" db="EMBL/GenBank/DDBJ databases">
        <title>Genomic Encyclopedia of Type Strains, Phase IV (KMG-IV): sequencing the most valuable type-strain genomes for metagenomic binning, comparative biology and taxonomic classification.</title>
        <authorList>
            <person name="Goeker M."/>
        </authorList>
    </citation>
    <scope>NUCLEOTIDE SEQUENCE [LARGE SCALE GENOMIC DNA]</scope>
    <source>
        <strain evidence="10 11">DSM 12751</strain>
    </source>
</reference>
<evidence type="ECO:0000256" key="7">
    <source>
        <dbReference type="SAM" id="Phobius"/>
    </source>
</evidence>
<keyword evidence="6 7" id="KW-0472">Membrane</keyword>
<dbReference type="SMART" id="SM00382">
    <property type="entry name" value="AAA"/>
    <property type="match status" value="1"/>
</dbReference>
<keyword evidence="3" id="KW-0547">Nucleotide-binding</keyword>
<dbReference type="NCBIfam" id="TIGR02857">
    <property type="entry name" value="CydD"/>
    <property type="match status" value="1"/>
</dbReference>
<evidence type="ECO:0000256" key="6">
    <source>
        <dbReference type="ARBA" id="ARBA00023136"/>
    </source>
</evidence>
<dbReference type="InterPro" id="IPR014216">
    <property type="entry name" value="ABC_transptr_CydD"/>
</dbReference>
<feature type="transmembrane region" description="Helical" evidence="7">
    <location>
        <begin position="263"/>
        <end position="281"/>
    </location>
</feature>
<evidence type="ECO:0000256" key="2">
    <source>
        <dbReference type="ARBA" id="ARBA00022692"/>
    </source>
</evidence>
<dbReference type="InterPro" id="IPR027417">
    <property type="entry name" value="P-loop_NTPase"/>
</dbReference>
<dbReference type="InterPro" id="IPR036640">
    <property type="entry name" value="ABC1_TM_sf"/>
</dbReference>
<evidence type="ECO:0000313" key="10">
    <source>
        <dbReference type="EMBL" id="MDQ0167929.1"/>
    </source>
</evidence>
<feature type="transmembrane region" description="Helical" evidence="7">
    <location>
        <begin position="53"/>
        <end position="70"/>
    </location>
</feature>
<dbReference type="EMBL" id="JAUSTY010000021">
    <property type="protein sequence ID" value="MDQ0167929.1"/>
    <property type="molecule type" value="Genomic_DNA"/>
</dbReference>
<feature type="domain" description="ABC transmembrane type-1" evidence="9">
    <location>
        <begin position="17"/>
        <end position="300"/>
    </location>
</feature>
<dbReference type="InterPro" id="IPR003439">
    <property type="entry name" value="ABC_transporter-like_ATP-bd"/>
</dbReference>
<sequence length="576" mass="63661">MKSLRDLANTYKKQRYLLLTSSFLMGLAIVAQAYLIVVIVEGVFLLKKPFQDMWIPLGLLLLSLGGRALFSYANGRLGVSIAAKVKKEYRKALFNTYRQSPLLASFKGQSGQKVSVMMDAVDEIDSYFSKYYPQMIQTMVVPILILIAIFYYNPLSGLILLVTSPFIPIFMIVIGGATQKKSEEQMEKLAAFSGRFLDTLQGLVTLKFLGRAKQQQDQIQQSSLDYRDATMSVLKVAFLSSLMLEFISMLSIALVALEVGLRLVIYQQLSFFVAFFVLILAPEFFASLKELGSAFHAGRGSMGAASKIEAELSAVETPLTWGEKSLATDSPPDLSLEKISFSYGENSFSLEQISTRLKPFSSVAIVGRSGAGKTTLLHLIAGLVRPTEGQILVNQHDLFQYQEKTWFDRLSYISQNPYLFSGSIEENIRLGADASITPQDVRMAAEKAGIAQMIGDLEAGYDTIVGEGGRGLSGGEKQRVALARAFIKKPTIILFDEPTVGLDLQTERILQRSIRELSQTATMITVAHRLHTIKQADNILFLDKGRIVAEGTHLELMSNVAEYRQMVKEQQGGNAG</sequence>
<keyword evidence="4 10" id="KW-0067">ATP-binding</keyword>
<dbReference type="SUPFAM" id="SSF52540">
    <property type="entry name" value="P-loop containing nucleoside triphosphate hydrolases"/>
    <property type="match status" value="1"/>
</dbReference>
<evidence type="ECO:0000259" key="8">
    <source>
        <dbReference type="PROSITE" id="PS50893"/>
    </source>
</evidence>